<comment type="caution">
    <text evidence="1">The sequence shown here is derived from an EMBL/GenBank/DDBJ whole genome shotgun (WGS) entry which is preliminary data.</text>
</comment>
<dbReference type="EMBL" id="JABAGO010000002">
    <property type="protein sequence ID" value="NME97293.1"/>
    <property type="molecule type" value="Genomic_DNA"/>
</dbReference>
<protein>
    <submittedName>
        <fullName evidence="1">DUF1643 domain-containing protein</fullName>
    </submittedName>
</protein>
<evidence type="ECO:0000313" key="1">
    <source>
        <dbReference type="EMBL" id="NME97293.1"/>
    </source>
</evidence>
<dbReference type="InterPro" id="IPR012441">
    <property type="entry name" value="DUF1643"/>
</dbReference>
<proteinExistence type="predicted"/>
<evidence type="ECO:0000313" key="2">
    <source>
        <dbReference type="Proteomes" id="UP000561326"/>
    </source>
</evidence>
<accession>A0A848CN56</accession>
<sequence>MITGAIIDPTEQYRYSLWRIWDESAPRMAFMMFNPSTADEQYDDQTIKRCIGFAKGWGFGSLEVINLFAYRATDPKELKQVNNPVGPDNDSHILEAIERVDRVVLAWGTNGVYQKRKLLSGYENLYALELTKASHPKHPLFVRTDIAPIHLQVSLSPRVKLIKSVTVF</sequence>
<reference evidence="1 2" key="1">
    <citation type="submission" date="2020-04" db="EMBL/GenBank/DDBJ databases">
        <authorList>
            <person name="Hitch T.C.A."/>
            <person name="Wylensek D."/>
            <person name="Clavel T."/>
        </authorList>
    </citation>
    <scope>NUCLEOTIDE SEQUENCE [LARGE SCALE GENOMIC DNA]</scope>
    <source>
        <strain evidence="1 2">WB01_D5_05</strain>
    </source>
</reference>
<dbReference type="RefSeq" id="WP_168974488.1">
    <property type="nucleotide sequence ID" value="NZ_JABAGO010000002.1"/>
</dbReference>
<gene>
    <name evidence="1" type="ORF">HF838_03365</name>
</gene>
<dbReference type="Pfam" id="PF07799">
    <property type="entry name" value="DUF1643"/>
    <property type="match status" value="1"/>
</dbReference>
<name>A0A848CN56_ANEAE</name>
<organism evidence="1 2">
    <name type="scientific">Aneurinibacillus aneurinilyticus</name>
    <name type="common">Bacillus aneurinolyticus</name>
    <dbReference type="NCBI Taxonomy" id="1391"/>
    <lineage>
        <taxon>Bacteria</taxon>
        <taxon>Bacillati</taxon>
        <taxon>Bacillota</taxon>
        <taxon>Bacilli</taxon>
        <taxon>Bacillales</taxon>
        <taxon>Paenibacillaceae</taxon>
        <taxon>Aneurinibacillus group</taxon>
        <taxon>Aneurinibacillus</taxon>
    </lineage>
</organism>
<dbReference type="AlphaFoldDB" id="A0A848CN56"/>
<dbReference type="Proteomes" id="UP000561326">
    <property type="component" value="Unassembled WGS sequence"/>
</dbReference>